<proteinExistence type="predicted"/>
<protein>
    <submittedName>
        <fullName evidence="1">Alpha/beta hydrolase</fullName>
    </submittedName>
</protein>
<dbReference type="SUPFAM" id="SSF53474">
    <property type="entry name" value="alpha/beta-Hydrolases"/>
    <property type="match status" value="1"/>
</dbReference>
<reference evidence="1 2" key="1">
    <citation type="submission" date="2020-04" db="EMBL/GenBank/DDBJ databases">
        <title>Thermobifida alba genome sequencing and assembly.</title>
        <authorList>
            <person name="Luzics S."/>
            <person name="Horvath B."/>
            <person name="Nagy I."/>
            <person name="Toth A."/>
            <person name="Nagy I."/>
            <person name="Kukolya J."/>
        </authorList>
    </citation>
    <scope>NUCLEOTIDE SEQUENCE [LARGE SCALE GENOMIC DNA]</scope>
    <source>
        <strain evidence="1 2">DSM 43795</strain>
    </source>
</reference>
<evidence type="ECO:0000313" key="1">
    <source>
        <dbReference type="EMBL" id="UPT22639.1"/>
    </source>
</evidence>
<keyword evidence="1" id="KW-0378">Hydrolase</keyword>
<dbReference type="RefSeq" id="WP_248591144.1">
    <property type="nucleotide sequence ID" value="NZ_BAABEB010000011.1"/>
</dbReference>
<organism evidence="1 2">
    <name type="scientific">Thermobifida alba</name>
    <name type="common">Thermomonospora alba</name>
    <dbReference type="NCBI Taxonomy" id="53522"/>
    <lineage>
        <taxon>Bacteria</taxon>
        <taxon>Bacillati</taxon>
        <taxon>Actinomycetota</taxon>
        <taxon>Actinomycetes</taxon>
        <taxon>Streptosporangiales</taxon>
        <taxon>Nocardiopsidaceae</taxon>
        <taxon>Thermobifida</taxon>
    </lineage>
</organism>
<dbReference type="InterPro" id="IPR029058">
    <property type="entry name" value="AB_hydrolase_fold"/>
</dbReference>
<dbReference type="EMBL" id="CP051627">
    <property type="protein sequence ID" value="UPT22639.1"/>
    <property type="molecule type" value="Genomic_DNA"/>
</dbReference>
<accession>A0ABY4L4Q0</accession>
<dbReference type="Proteomes" id="UP000832041">
    <property type="component" value="Chromosome"/>
</dbReference>
<sequence length="299" mass="31919">MVADSTLAEPLTGIAAGVPYLAFPPPDPARPAPMVVGLHAFEPPRSESALAGTLPLFGLPAWRFYLGLPLFGHRLPEGGVPEVNRLGQEDYLSRLYGPVVEQAAAELPRAVAELRRSFPVPEAPLGLLGVGAGGAAVFLALAESDLPVDAVGVVNPVIDPAQVLAARERHLGVAYEWNDRSREIATWLDFTERAEELASRRPRTPLLIVNGEQDEVIRPGHGRLLHDALASHHRPHTLRHIVVPDLAHALGPEPGLDPAPPTPGTVLADRALAEWFHTHLVADPPAAVPPAPRSASEDQ</sequence>
<dbReference type="Gene3D" id="3.40.50.1820">
    <property type="entry name" value="alpha/beta hydrolase"/>
    <property type="match status" value="1"/>
</dbReference>
<gene>
    <name evidence="1" type="ORF">FOF52_18195</name>
</gene>
<keyword evidence="2" id="KW-1185">Reference proteome</keyword>
<name>A0ABY4L4Q0_THEAE</name>
<dbReference type="GO" id="GO:0016787">
    <property type="term" value="F:hydrolase activity"/>
    <property type="evidence" value="ECO:0007669"/>
    <property type="project" value="UniProtKB-KW"/>
</dbReference>
<evidence type="ECO:0000313" key="2">
    <source>
        <dbReference type="Proteomes" id="UP000832041"/>
    </source>
</evidence>